<evidence type="ECO:0000256" key="2">
    <source>
        <dbReference type="ARBA" id="ARBA00010058"/>
    </source>
</evidence>
<evidence type="ECO:0000256" key="6">
    <source>
        <dbReference type="ARBA" id="ARBA00023212"/>
    </source>
</evidence>
<dbReference type="PRINTS" id="PR00392">
    <property type="entry name" value="PROFILIN"/>
</dbReference>
<dbReference type="Gene3D" id="3.30.450.30">
    <property type="entry name" value="Dynein light chain 2a, cytoplasmic"/>
    <property type="match status" value="1"/>
</dbReference>
<dbReference type="EMBL" id="JACVVK020000181">
    <property type="protein sequence ID" value="KAK7486273.1"/>
    <property type="molecule type" value="Genomic_DNA"/>
</dbReference>
<dbReference type="SUPFAM" id="SSF55770">
    <property type="entry name" value="Profilin (actin-binding protein)"/>
    <property type="match status" value="1"/>
</dbReference>
<reference evidence="8 9" key="1">
    <citation type="journal article" date="2023" name="Sci. Data">
        <title>Genome assembly of the Korean intertidal mud-creeper Batillaria attramentaria.</title>
        <authorList>
            <person name="Patra A.K."/>
            <person name="Ho P.T."/>
            <person name="Jun S."/>
            <person name="Lee S.J."/>
            <person name="Kim Y."/>
            <person name="Won Y.J."/>
        </authorList>
    </citation>
    <scope>NUCLEOTIDE SEQUENCE [LARGE SCALE GENOMIC DNA]</scope>
    <source>
        <strain evidence="8">Wonlab-2016</strain>
    </source>
</reference>
<keyword evidence="4" id="KW-0963">Cytoplasm</keyword>
<dbReference type="GO" id="GO:0003779">
    <property type="term" value="F:actin binding"/>
    <property type="evidence" value="ECO:0007669"/>
    <property type="project" value="UniProtKB-KW"/>
</dbReference>
<evidence type="ECO:0000256" key="4">
    <source>
        <dbReference type="ARBA" id="ARBA00022490"/>
    </source>
</evidence>
<dbReference type="Proteomes" id="UP001519460">
    <property type="component" value="Unassembled WGS sequence"/>
</dbReference>
<dbReference type="PANTHER" id="PTHR11604">
    <property type="entry name" value="PROFILIN"/>
    <property type="match status" value="1"/>
</dbReference>
<dbReference type="InterPro" id="IPR036140">
    <property type="entry name" value="PFN_sf"/>
</dbReference>
<evidence type="ECO:0000256" key="3">
    <source>
        <dbReference type="ARBA" id="ARBA00011583"/>
    </source>
</evidence>
<comment type="similarity">
    <text evidence="2 7">Belongs to the profilin family.</text>
</comment>
<comment type="caution">
    <text evidence="8">The sequence shown here is derived from an EMBL/GenBank/DDBJ whole genome shotgun (WGS) entry which is preliminary data.</text>
</comment>
<dbReference type="PANTHER" id="PTHR11604:SF0">
    <property type="entry name" value="PROFILIN"/>
    <property type="match status" value="1"/>
</dbReference>
<evidence type="ECO:0000256" key="7">
    <source>
        <dbReference type="RuleBase" id="RU003909"/>
    </source>
</evidence>
<evidence type="ECO:0000256" key="1">
    <source>
        <dbReference type="ARBA" id="ARBA00004245"/>
    </source>
</evidence>
<keyword evidence="5 7" id="KW-0009">Actin-binding</keyword>
<keyword evidence="9" id="KW-1185">Reference proteome</keyword>
<accession>A0ABD0KGW0</accession>
<gene>
    <name evidence="8" type="ORF">BaRGS_00022443</name>
</gene>
<dbReference type="InterPro" id="IPR005455">
    <property type="entry name" value="PFN_euk"/>
</dbReference>
<dbReference type="AlphaFoldDB" id="A0ABD0KGW0"/>
<dbReference type="InterPro" id="IPR048278">
    <property type="entry name" value="PFN"/>
</dbReference>
<keyword evidence="6" id="KW-0206">Cytoskeleton</keyword>
<sequence>MSWTGWTDSCLAPIQSSSGEQLETCCAAWICDMNGSPWAESLKAGSQAEKDHPKFSPEEFQKMARILTGSASPDEVSQGIDMNGVHYMTIRQIPNDFVICKKGNSGMTIAKAKQCIVIGMYEPGTQPGNNTKHVLDIRDKLQEMGY</sequence>
<dbReference type="GO" id="GO:0005856">
    <property type="term" value="C:cytoskeleton"/>
    <property type="evidence" value="ECO:0007669"/>
    <property type="project" value="UniProtKB-SubCell"/>
</dbReference>
<comment type="subcellular location">
    <subcellularLocation>
        <location evidence="1">Cytoplasm</location>
        <location evidence="1">Cytoskeleton</location>
    </subcellularLocation>
</comment>
<dbReference type="Pfam" id="PF00235">
    <property type="entry name" value="Profilin"/>
    <property type="match status" value="1"/>
</dbReference>
<comment type="subunit">
    <text evidence="3">Occurs in many kinds of cells as a complex with monomeric actin in a 1:1 ratio.</text>
</comment>
<proteinExistence type="inferred from homology"/>
<name>A0ABD0KGW0_9CAEN</name>
<evidence type="ECO:0000256" key="5">
    <source>
        <dbReference type="ARBA" id="ARBA00023203"/>
    </source>
</evidence>
<dbReference type="SMART" id="SM00392">
    <property type="entry name" value="PROF"/>
    <property type="match status" value="1"/>
</dbReference>
<protein>
    <recommendedName>
        <fullName evidence="7">Profilin</fullName>
    </recommendedName>
</protein>
<evidence type="ECO:0000313" key="9">
    <source>
        <dbReference type="Proteomes" id="UP001519460"/>
    </source>
</evidence>
<organism evidence="8 9">
    <name type="scientific">Batillaria attramentaria</name>
    <dbReference type="NCBI Taxonomy" id="370345"/>
    <lineage>
        <taxon>Eukaryota</taxon>
        <taxon>Metazoa</taxon>
        <taxon>Spiralia</taxon>
        <taxon>Lophotrochozoa</taxon>
        <taxon>Mollusca</taxon>
        <taxon>Gastropoda</taxon>
        <taxon>Caenogastropoda</taxon>
        <taxon>Sorbeoconcha</taxon>
        <taxon>Cerithioidea</taxon>
        <taxon>Batillariidae</taxon>
        <taxon>Batillaria</taxon>
    </lineage>
</organism>
<evidence type="ECO:0000313" key="8">
    <source>
        <dbReference type="EMBL" id="KAK7486273.1"/>
    </source>
</evidence>